<dbReference type="GO" id="GO:0005576">
    <property type="term" value="C:extracellular region"/>
    <property type="evidence" value="ECO:0007669"/>
    <property type="project" value="UniProtKB-SubCell"/>
</dbReference>
<evidence type="ECO:0000313" key="9">
    <source>
        <dbReference type="Proteomes" id="UP000321110"/>
    </source>
</evidence>
<dbReference type="EMBL" id="SSFO01000238">
    <property type="protein sequence ID" value="TXI29896.1"/>
    <property type="molecule type" value="Genomic_DNA"/>
</dbReference>
<accession>A0A5C7VVY4</accession>
<evidence type="ECO:0000313" key="8">
    <source>
        <dbReference type="EMBL" id="TXI29896.1"/>
    </source>
</evidence>
<comment type="caution">
    <text evidence="8">The sequence shown here is derived from an EMBL/GenBank/DDBJ whole genome shotgun (WGS) entry which is preliminary data.</text>
</comment>
<evidence type="ECO:0000256" key="3">
    <source>
        <dbReference type="ARBA" id="ARBA00023054"/>
    </source>
</evidence>
<sequence>MAGISGIGSGIDIDSIVGALVNAQKAPKTAQLDRLEKATTTRFTALGQLKGALSELQTALKSLNDASLFQKRSATSADTTRLTASATKDATAGSYQVQVKSLASSSKVASASVAGAASATFNAGELTISVGGTALEAVDIAQGAKLEDVASAINAKLGSKGIGATVVSDPDTGAARLVLSSDKTGDGQAVTLQASTPNTAGATFELESLNIAAGVGSLSSSGPGAGFISEAKNAEIEIDGIALRPTSNTVSDAISGVTLNLLKAEVGVTTKITVAEDKSAVTAGVKKFVDSYNKLIAISNELTVVVPVGEGKAPVTGGLVGDPSVRSVLSGLRSELVEYADQDGIRVLADLGITTQKDGTLKIDDTKLNTALSENYDAVAGFLTGDEGLMARLDARVEGFVKSGGILEQRMSGLQGTLKSVDEQRENLARRVEQLQTRLYAQYNAMDSLVSQLNQTSERLTQSLASLPGFVKKDS</sequence>
<proteinExistence type="inferred from homology"/>
<dbReference type="GO" id="GO:0009424">
    <property type="term" value="C:bacterial-type flagellum hook"/>
    <property type="evidence" value="ECO:0007669"/>
    <property type="project" value="UniProtKB-UniRule"/>
</dbReference>
<evidence type="ECO:0000259" key="7">
    <source>
        <dbReference type="Pfam" id="PF07195"/>
    </source>
</evidence>
<keyword evidence="8" id="KW-0966">Cell projection</keyword>
<dbReference type="Pfam" id="PF07195">
    <property type="entry name" value="FliD_C"/>
    <property type="match status" value="1"/>
</dbReference>
<dbReference type="Pfam" id="PF07196">
    <property type="entry name" value="Flagellin_IN"/>
    <property type="match status" value="1"/>
</dbReference>
<dbReference type="AlphaFoldDB" id="A0A5C7VVY4"/>
<comment type="subcellular location">
    <subcellularLocation>
        <location evidence="5">Secreted</location>
    </subcellularLocation>
    <subcellularLocation>
        <location evidence="5">Bacterial flagellum</location>
    </subcellularLocation>
</comment>
<dbReference type="InterPro" id="IPR040026">
    <property type="entry name" value="FliD"/>
</dbReference>
<keyword evidence="4 5" id="KW-0975">Bacterial flagellum</keyword>
<dbReference type="GO" id="GO:0071973">
    <property type="term" value="P:bacterial-type flagellum-dependent cell motility"/>
    <property type="evidence" value="ECO:0007669"/>
    <property type="project" value="TreeGrafter"/>
</dbReference>
<dbReference type="GO" id="GO:0007155">
    <property type="term" value="P:cell adhesion"/>
    <property type="evidence" value="ECO:0007669"/>
    <property type="project" value="InterPro"/>
</dbReference>
<protein>
    <recommendedName>
        <fullName evidence="5">Flagellar hook-associated protein 2</fullName>
        <shortName evidence="5">HAP2</shortName>
    </recommendedName>
    <alternativeName>
        <fullName evidence="5">Flagellar cap protein</fullName>
    </alternativeName>
</protein>
<name>A0A5C7VVY4_AQUAC</name>
<evidence type="ECO:0000256" key="4">
    <source>
        <dbReference type="ARBA" id="ARBA00023143"/>
    </source>
</evidence>
<feature type="domain" description="Flagellar hook-associated protein 2 N-terminal" evidence="6">
    <location>
        <begin position="9"/>
        <end position="105"/>
    </location>
</feature>
<dbReference type="PANTHER" id="PTHR30288:SF0">
    <property type="entry name" value="FLAGELLAR HOOK-ASSOCIATED PROTEIN 2"/>
    <property type="match status" value="1"/>
</dbReference>
<keyword evidence="8" id="KW-0282">Flagellum</keyword>
<dbReference type="InterPro" id="IPR010810">
    <property type="entry name" value="Flagellin_hook_IN_motif"/>
</dbReference>
<comment type="similarity">
    <text evidence="1 5">Belongs to the FliD family.</text>
</comment>
<dbReference type="InterPro" id="IPR010809">
    <property type="entry name" value="FliD_C"/>
</dbReference>
<feature type="domain" description="Flagellar hook-associated protein 2 C-terminal" evidence="7">
    <location>
        <begin position="231"/>
        <end position="455"/>
    </location>
</feature>
<dbReference type="Pfam" id="PF02465">
    <property type="entry name" value="FliD_N"/>
    <property type="match status" value="1"/>
</dbReference>
<evidence type="ECO:0000256" key="1">
    <source>
        <dbReference type="ARBA" id="ARBA00009764"/>
    </source>
</evidence>
<keyword evidence="3" id="KW-0175">Coiled coil</keyword>
<evidence type="ECO:0000256" key="5">
    <source>
        <dbReference type="RuleBase" id="RU362066"/>
    </source>
</evidence>
<comment type="function">
    <text evidence="5">Required for morphogenesis and for the elongation of the flagellar filament by facilitating polymerization of the flagellin monomers at the tip of growing filament. Forms a capping structure, which prevents flagellin subunits (transported through the central channel of the flagellum) from leaking out without polymerization at the distal end.</text>
</comment>
<dbReference type="GO" id="GO:0009421">
    <property type="term" value="C:bacterial-type flagellum filament cap"/>
    <property type="evidence" value="ECO:0007669"/>
    <property type="project" value="InterPro"/>
</dbReference>
<keyword evidence="5" id="KW-0964">Secreted</keyword>
<evidence type="ECO:0000256" key="2">
    <source>
        <dbReference type="ARBA" id="ARBA00011255"/>
    </source>
</evidence>
<gene>
    <name evidence="8" type="ORF">E6Q69_14065</name>
</gene>
<organism evidence="8 9">
    <name type="scientific">Aquipseudomonas alcaligenes</name>
    <name type="common">Pseudomonas alcaligenes</name>
    <dbReference type="NCBI Taxonomy" id="43263"/>
    <lineage>
        <taxon>Bacteria</taxon>
        <taxon>Pseudomonadati</taxon>
        <taxon>Pseudomonadota</taxon>
        <taxon>Gammaproteobacteria</taxon>
        <taxon>Pseudomonadales</taxon>
        <taxon>Pseudomonadaceae</taxon>
        <taxon>Aquipseudomonas</taxon>
    </lineage>
</organism>
<dbReference type="PANTHER" id="PTHR30288">
    <property type="entry name" value="FLAGELLAR CAP/ASSEMBLY PROTEIN FLID"/>
    <property type="match status" value="1"/>
</dbReference>
<evidence type="ECO:0000259" key="6">
    <source>
        <dbReference type="Pfam" id="PF02465"/>
    </source>
</evidence>
<reference evidence="8 9" key="1">
    <citation type="submission" date="2018-09" db="EMBL/GenBank/DDBJ databases">
        <title>Metagenome Assembled Genomes from an Advanced Water Purification Facility.</title>
        <authorList>
            <person name="Stamps B.W."/>
            <person name="Spear J.R."/>
        </authorList>
    </citation>
    <scope>NUCLEOTIDE SEQUENCE [LARGE SCALE GENOMIC DNA]</scope>
    <source>
        <strain evidence="8">Bin_52_1</strain>
    </source>
</reference>
<keyword evidence="8" id="KW-0969">Cilium</keyword>
<dbReference type="Proteomes" id="UP000321110">
    <property type="component" value="Unassembled WGS sequence"/>
</dbReference>
<comment type="subunit">
    <text evidence="2 5">Homopentamer.</text>
</comment>
<dbReference type="InterPro" id="IPR003481">
    <property type="entry name" value="FliD_N"/>
</dbReference>